<dbReference type="SUPFAM" id="SSF54427">
    <property type="entry name" value="NTF2-like"/>
    <property type="match status" value="1"/>
</dbReference>
<comment type="subcellular location">
    <subcellularLocation>
        <location evidence="1">Membrane</location>
    </subcellularLocation>
</comment>
<dbReference type="Proteomes" id="UP000069705">
    <property type="component" value="Unassembled WGS sequence"/>
</dbReference>
<evidence type="ECO:0008006" key="6">
    <source>
        <dbReference type="Google" id="ProtNLM"/>
    </source>
</evidence>
<dbReference type="GO" id="GO:0016020">
    <property type="term" value="C:membrane"/>
    <property type="evidence" value="ECO:0007669"/>
    <property type="project" value="UniProtKB-SubCell"/>
</dbReference>
<dbReference type="PROSITE" id="PS51257">
    <property type="entry name" value="PROKAR_LIPOPROTEIN"/>
    <property type="match status" value="1"/>
</dbReference>
<proteinExistence type="predicted"/>
<dbReference type="AlphaFoldDB" id="A0A100WX73"/>
<evidence type="ECO:0000256" key="1">
    <source>
        <dbReference type="ARBA" id="ARBA00004370"/>
    </source>
</evidence>
<reference evidence="5" key="2">
    <citation type="submission" date="2016-02" db="EMBL/GenBank/DDBJ databases">
        <title>Draft genome sequence of five rapidly growing Mycobacterium species.</title>
        <authorList>
            <person name="Katahira K."/>
            <person name="Gotou Y."/>
            <person name="Iida K."/>
            <person name="Ogura Y."/>
            <person name="Hayashi T."/>
        </authorList>
    </citation>
    <scope>NUCLEOTIDE SEQUENCE [LARGE SCALE GENOMIC DNA]</scope>
    <source>
        <strain evidence="5">JCM6368</strain>
    </source>
</reference>
<feature type="transmembrane region" description="Helical" evidence="3">
    <location>
        <begin position="7"/>
        <end position="28"/>
    </location>
</feature>
<evidence type="ECO:0000313" key="4">
    <source>
        <dbReference type="EMBL" id="GAT06168.1"/>
    </source>
</evidence>
<organism evidence="4 5">
    <name type="scientific">Mycolicibacterium fortuitum subsp. acetamidolyticum</name>
    <dbReference type="NCBI Taxonomy" id="144550"/>
    <lineage>
        <taxon>Bacteria</taxon>
        <taxon>Bacillati</taxon>
        <taxon>Actinomycetota</taxon>
        <taxon>Actinomycetes</taxon>
        <taxon>Mycobacteriales</taxon>
        <taxon>Mycobacteriaceae</taxon>
        <taxon>Mycolicibacterium</taxon>
    </lineage>
</organism>
<keyword evidence="2 3" id="KW-0472">Membrane</keyword>
<dbReference type="Gene3D" id="3.10.450.50">
    <property type="match status" value="1"/>
</dbReference>
<dbReference type="RefSeq" id="WP_061265517.1">
    <property type="nucleotide sequence ID" value="NZ_BCSZ01000066.1"/>
</dbReference>
<keyword evidence="3" id="KW-1133">Transmembrane helix</keyword>
<dbReference type="EMBL" id="BCSZ01000066">
    <property type="protein sequence ID" value="GAT06168.1"/>
    <property type="molecule type" value="Genomic_DNA"/>
</dbReference>
<sequence>MSTRTRGWTWSVVALVVGIVIAGCLGFWQMSVKNTPAPVPIADDDQAREQVTDFVKSNVGKMLSFTPTLSRGEIDAVTELLTGTAVDEYRKTIRAKADNVTQRASVRNTGVESLTADEAKVVAFVDQQSESAGGGPSTKDALAYRVSLTRVDGDWRISELEQL</sequence>
<dbReference type="PANTHER" id="PTHR37042">
    <property type="entry name" value="OUTER MEMBRANE PROTEIN RV1973"/>
    <property type="match status" value="1"/>
</dbReference>
<keyword evidence="3" id="KW-0812">Transmembrane</keyword>
<protein>
    <recommendedName>
        <fullName evidence="6">Mce-associated membrane protein</fullName>
    </recommendedName>
</protein>
<evidence type="ECO:0000256" key="2">
    <source>
        <dbReference type="ARBA" id="ARBA00023136"/>
    </source>
</evidence>
<evidence type="ECO:0000313" key="5">
    <source>
        <dbReference type="Proteomes" id="UP000069705"/>
    </source>
</evidence>
<reference evidence="4 5" key="1">
    <citation type="journal article" date="2016" name="Genome Announc.">
        <title>Draft Genome Sequences of Five Rapidly Growing Mycobacterium Species, M. thermoresistibile, M. fortuitum subsp. acetamidolyticum, M. canariasense, M. brisbanense, and M. novocastrense.</title>
        <authorList>
            <person name="Katahira K."/>
            <person name="Ogura Y."/>
            <person name="Gotoh Y."/>
            <person name="Hayashi T."/>
        </authorList>
    </citation>
    <scope>NUCLEOTIDE SEQUENCE [LARGE SCALE GENOMIC DNA]</scope>
    <source>
        <strain evidence="4 5">JCM6368</strain>
    </source>
</reference>
<dbReference type="InterPro" id="IPR032710">
    <property type="entry name" value="NTF2-like_dom_sf"/>
</dbReference>
<accession>A0A100WX73</accession>
<evidence type="ECO:0000256" key="3">
    <source>
        <dbReference type="SAM" id="Phobius"/>
    </source>
</evidence>
<name>A0A100WX73_MYCFO</name>
<dbReference type="PANTHER" id="PTHR37042:SF4">
    <property type="entry name" value="OUTER MEMBRANE PROTEIN RV1973"/>
    <property type="match status" value="1"/>
</dbReference>
<comment type="caution">
    <text evidence="4">The sequence shown here is derived from an EMBL/GenBank/DDBJ whole genome shotgun (WGS) entry which is preliminary data.</text>
</comment>
<gene>
    <name evidence="4" type="ORF">RMCFA_6279</name>
</gene>